<dbReference type="EMBL" id="MCGQ01000022">
    <property type="protein sequence ID" value="OXY92877.1"/>
    <property type="molecule type" value="Genomic_DNA"/>
</dbReference>
<evidence type="ECO:0000313" key="2">
    <source>
        <dbReference type="Proteomes" id="UP000215483"/>
    </source>
</evidence>
<protein>
    <submittedName>
        <fullName evidence="1">Uncharacterized protein</fullName>
    </submittedName>
</protein>
<dbReference type="Proteomes" id="UP000215483">
    <property type="component" value="Unassembled WGS sequence"/>
</dbReference>
<reference evidence="1 2" key="1">
    <citation type="submission" date="2016-07" db="EMBL/GenBank/DDBJ databases">
        <title>Draft genome of Streptomyces diastatochromogenes.</title>
        <authorList>
            <person name="Podduturi R."/>
            <person name="Lukassen M.B."/>
            <person name="Clausen N."/>
            <person name="Nielsen J.L."/>
            <person name="Jorgensen N.O."/>
        </authorList>
    </citation>
    <scope>NUCLEOTIDE SEQUENCE [LARGE SCALE GENOMIC DNA]</scope>
    <source>
        <strain evidence="1 2">DSM 40608</strain>
    </source>
</reference>
<comment type="caution">
    <text evidence="1">The sequence shown here is derived from an EMBL/GenBank/DDBJ whole genome shotgun (WGS) entry which is preliminary data.</text>
</comment>
<evidence type="ECO:0000313" key="1">
    <source>
        <dbReference type="EMBL" id="OXY92877.1"/>
    </source>
</evidence>
<accession>A0A233SB30</accession>
<keyword evidence="2" id="KW-1185">Reference proteome</keyword>
<sequence length="165" mass="17552">MTKTVSFVPDFGDTMEVVGRTFAAALQEGLSRVEPPWTAPRPGARGGRPPARAAYRILLRDHREAVLARLADALPVVLHAAGHPDGRQMTAPLVDWARTRLTAAVTGPRPGIPEPALPSLHLELTVATLLLECTSRVLPDVPSRDLALEAVGHTLRTGSPTGRAA</sequence>
<name>A0A233SB30_STRDA</name>
<gene>
    <name evidence="1" type="ORF">BEK98_25745</name>
</gene>
<dbReference type="AlphaFoldDB" id="A0A233SB30"/>
<proteinExistence type="predicted"/>
<dbReference type="RefSeq" id="WP_094219131.1">
    <property type="nucleotide sequence ID" value="NZ_MCGQ01000022.1"/>
</dbReference>
<organism evidence="1 2">
    <name type="scientific">Streptomyces diastatochromogenes</name>
    <dbReference type="NCBI Taxonomy" id="42236"/>
    <lineage>
        <taxon>Bacteria</taxon>
        <taxon>Bacillati</taxon>
        <taxon>Actinomycetota</taxon>
        <taxon>Actinomycetes</taxon>
        <taxon>Kitasatosporales</taxon>
        <taxon>Streptomycetaceae</taxon>
        <taxon>Streptomyces</taxon>
    </lineage>
</organism>